<organism evidence="8">
    <name type="scientific">Schistocephalus solidus</name>
    <name type="common">Tapeworm</name>
    <dbReference type="NCBI Taxonomy" id="70667"/>
    <lineage>
        <taxon>Eukaryota</taxon>
        <taxon>Metazoa</taxon>
        <taxon>Spiralia</taxon>
        <taxon>Lophotrochozoa</taxon>
        <taxon>Platyhelminthes</taxon>
        <taxon>Cestoda</taxon>
        <taxon>Eucestoda</taxon>
        <taxon>Diphyllobothriidea</taxon>
        <taxon>Diphyllobothriidae</taxon>
        <taxon>Schistocephalus</taxon>
    </lineage>
</organism>
<proteinExistence type="predicted"/>
<feature type="region of interest" description="Disordered" evidence="6">
    <location>
        <begin position="302"/>
        <end position="379"/>
    </location>
</feature>
<dbReference type="PROSITE" id="PS50102">
    <property type="entry name" value="RRM"/>
    <property type="match status" value="2"/>
</dbReference>
<feature type="domain" description="RRM" evidence="7">
    <location>
        <begin position="153"/>
        <end position="227"/>
    </location>
</feature>
<feature type="domain" description="RRM" evidence="7">
    <location>
        <begin position="52"/>
        <end position="126"/>
    </location>
</feature>
<dbReference type="CDD" id="cd00590">
    <property type="entry name" value="RRM_SF"/>
    <property type="match status" value="2"/>
</dbReference>
<evidence type="ECO:0000256" key="2">
    <source>
        <dbReference type="ARBA" id="ARBA00022737"/>
    </source>
</evidence>
<dbReference type="Gene3D" id="3.30.70.330">
    <property type="match status" value="2"/>
</dbReference>
<dbReference type="InterPro" id="IPR051945">
    <property type="entry name" value="RRM_MRD1_RNA_proc_ribogen"/>
</dbReference>
<dbReference type="EMBL" id="GEEE01005799">
    <property type="protein sequence ID" value="JAP57426.1"/>
    <property type="molecule type" value="Transcribed_RNA"/>
</dbReference>
<evidence type="ECO:0000313" key="8">
    <source>
        <dbReference type="EMBL" id="JAP57426.1"/>
    </source>
</evidence>
<dbReference type="PANTHER" id="PTHR48039">
    <property type="entry name" value="RNA-BINDING MOTIF PROTEIN 14B"/>
    <property type="match status" value="1"/>
</dbReference>
<feature type="compositionally biased region" description="Basic residues" evidence="6">
    <location>
        <begin position="245"/>
        <end position="264"/>
    </location>
</feature>
<keyword evidence="4" id="KW-0539">Nucleus</keyword>
<protein>
    <recommendedName>
        <fullName evidence="7">RRM domain-containing protein</fullName>
    </recommendedName>
</protein>
<dbReference type="AlphaFoldDB" id="A0A0X3QDA9"/>
<dbReference type="GO" id="GO:0005634">
    <property type="term" value="C:nucleus"/>
    <property type="evidence" value="ECO:0007669"/>
    <property type="project" value="UniProtKB-SubCell"/>
</dbReference>
<evidence type="ECO:0000256" key="4">
    <source>
        <dbReference type="ARBA" id="ARBA00023242"/>
    </source>
</evidence>
<keyword evidence="3 5" id="KW-0694">RNA-binding</keyword>
<feature type="non-terminal residue" evidence="8">
    <location>
        <position position="1"/>
    </location>
</feature>
<dbReference type="InterPro" id="IPR000504">
    <property type="entry name" value="RRM_dom"/>
</dbReference>
<dbReference type="Pfam" id="PF00076">
    <property type="entry name" value="RRM_1"/>
    <property type="match status" value="2"/>
</dbReference>
<evidence type="ECO:0000256" key="1">
    <source>
        <dbReference type="ARBA" id="ARBA00004123"/>
    </source>
</evidence>
<dbReference type="InterPro" id="IPR012677">
    <property type="entry name" value="Nucleotide-bd_a/b_plait_sf"/>
</dbReference>
<evidence type="ECO:0000259" key="7">
    <source>
        <dbReference type="PROSITE" id="PS50102"/>
    </source>
</evidence>
<reference evidence="8" key="1">
    <citation type="submission" date="2016-01" db="EMBL/GenBank/DDBJ databases">
        <title>Reference transcriptome for the parasite Schistocephalus solidus: insights into the molecular evolution of parasitism.</title>
        <authorList>
            <person name="Hebert F.O."/>
            <person name="Grambauer S."/>
            <person name="Barber I."/>
            <person name="Landry C.R."/>
            <person name="Aubin-Horth N."/>
        </authorList>
    </citation>
    <scope>NUCLEOTIDE SEQUENCE</scope>
</reference>
<dbReference type="PANTHER" id="PTHR48039:SF5">
    <property type="entry name" value="RNA-BINDING PROTEIN 28"/>
    <property type="match status" value="1"/>
</dbReference>
<keyword evidence="2" id="KW-0677">Repeat</keyword>
<name>A0A0X3QDA9_SCHSO</name>
<comment type="subcellular location">
    <subcellularLocation>
        <location evidence="1">Nucleus</location>
    </subcellularLocation>
</comment>
<evidence type="ECO:0000256" key="3">
    <source>
        <dbReference type="ARBA" id="ARBA00022884"/>
    </source>
</evidence>
<gene>
    <name evidence="8" type="ORF">TR125960</name>
</gene>
<dbReference type="SMART" id="SM00360">
    <property type="entry name" value="RRM"/>
    <property type="match status" value="2"/>
</dbReference>
<dbReference type="GO" id="GO:0003729">
    <property type="term" value="F:mRNA binding"/>
    <property type="evidence" value="ECO:0007669"/>
    <property type="project" value="TreeGrafter"/>
</dbReference>
<sequence length="379" mass="41407">LWRTCHLLGYYGAGCFLIWCVLPKRRVCTFTMAEKDATLESVLSRLDEYNSRTIFVSHLPRVCTLKQLMALFKKSVNARFSIGKPTGSSKFGFVEFKSSSEAKRAKTASESLTIAGKPVRVEICSERIVQKGSDGDKCWCPPHSRTLSDFNLTTLHVSCLPKDATLADLSPLFPKSRKITLPSEGPDKCLGRALVTFATPEDALEAFNSTHGRLVHKCPIVVNFKLRASKKKKAAPVPVADEKKKNNKKRKNRKNKKNKKHAPKTGKLPEALPPPIGGKKGTPSKPVSAVLAPSACPKLKEFTLVTDTPVTKKRKRPLSLSSPTDASPPKAALKSAHPEDTSSSHLTPPVSATRMKPSGSAKKKRRSSAVIPPKVAAIW</sequence>
<feature type="region of interest" description="Disordered" evidence="6">
    <location>
        <begin position="232"/>
        <end position="289"/>
    </location>
</feature>
<evidence type="ECO:0000256" key="6">
    <source>
        <dbReference type="SAM" id="MobiDB-lite"/>
    </source>
</evidence>
<accession>A0A0X3QDA9</accession>
<evidence type="ECO:0000256" key="5">
    <source>
        <dbReference type="PROSITE-ProRule" id="PRU00176"/>
    </source>
</evidence>
<dbReference type="SUPFAM" id="SSF54928">
    <property type="entry name" value="RNA-binding domain, RBD"/>
    <property type="match status" value="1"/>
</dbReference>
<dbReference type="InterPro" id="IPR035979">
    <property type="entry name" value="RBD_domain_sf"/>
</dbReference>